<evidence type="ECO:0000259" key="9">
    <source>
        <dbReference type="PROSITE" id="PS50109"/>
    </source>
</evidence>
<dbReference type="CDD" id="cd00075">
    <property type="entry name" value="HATPase"/>
    <property type="match status" value="1"/>
</dbReference>
<gene>
    <name evidence="10" type="ORF">IOD40_19450</name>
</gene>
<dbReference type="InterPro" id="IPR035965">
    <property type="entry name" value="PAS-like_dom_sf"/>
</dbReference>
<name>A0ABS0SHW6_9HYPH</name>
<evidence type="ECO:0000313" key="10">
    <source>
        <dbReference type="EMBL" id="MBI1622831.1"/>
    </source>
</evidence>
<keyword evidence="3" id="KW-0597">Phosphoprotein</keyword>
<dbReference type="CDD" id="cd00082">
    <property type="entry name" value="HisKA"/>
    <property type="match status" value="1"/>
</dbReference>
<evidence type="ECO:0000256" key="3">
    <source>
        <dbReference type="ARBA" id="ARBA00022553"/>
    </source>
</evidence>
<dbReference type="PROSITE" id="PS50109">
    <property type="entry name" value="HIS_KIN"/>
    <property type="match status" value="1"/>
</dbReference>
<keyword evidence="5" id="KW-0418">Kinase</keyword>
<dbReference type="InterPro" id="IPR050736">
    <property type="entry name" value="Sensor_HK_Regulatory"/>
</dbReference>
<dbReference type="Pfam" id="PF00512">
    <property type="entry name" value="HisKA"/>
    <property type="match status" value="1"/>
</dbReference>
<dbReference type="Gene3D" id="3.30.450.20">
    <property type="entry name" value="PAS domain"/>
    <property type="match status" value="1"/>
</dbReference>
<evidence type="ECO:0000256" key="6">
    <source>
        <dbReference type="ARBA" id="ARBA00023012"/>
    </source>
</evidence>
<keyword evidence="6" id="KW-0902">Two-component regulatory system</keyword>
<dbReference type="SMART" id="SM00388">
    <property type="entry name" value="HisKA"/>
    <property type="match status" value="1"/>
</dbReference>
<dbReference type="SUPFAM" id="SSF47384">
    <property type="entry name" value="Homodimeric domain of signal transducing histidine kinase"/>
    <property type="match status" value="1"/>
</dbReference>
<evidence type="ECO:0000256" key="4">
    <source>
        <dbReference type="ARBA" id="ARBA00022679"/>
    </source>
</evidence>
<dbReference type="EC" id="2.7.13.3" evidence="2"/>
<dbReference type="EMBL" id="JADGMQ010000024">
    <property type="protein sequence ID" value="MBI1622831.1"/>
    <property type="molecule type" value="Genomic_DNA"/>
</dbReference>
<accession>A0ABS0SHW6</accession>
<feature type="region of interest" description="Disordered" evidence="8">
    <location>
        <begin position="1"/>
        <end position="24"/>
    </location>
</feature>
<evidence type="ECO:0000256" key="5">
    <source>
        <dbReference type="ARBA" id="ARBA00022777"/>
    </source>
</evidence>
<dbReference type="SMART" id="SM00387">
    <property type="entry name" value="HATPase_c"/>
    <property type="match status" value="1"/>
</dbReference>
<feature type="domain" description="Histidine kinase" evidence="9">
    <location>
        <begin position="612"/>
        <end position="829"/>
    </location>
</feature>
<dbReference type="Gene3D" id="1.10.287.130">
    <property type="match status" value="1"/>
</dbReference>
<dbReference type="InterPro" id="IPR003661">
    <property type="entry name" value="HisK_dim/P_dom"/>
</dbReference>
<sequence length="837" mass="92017">MPGVFPLGTEKSGTGDTEDSTRKRRRGLAVSTLLATVAWPAAALAQQVEAALVHPFSMTTGEVIQLSLFLGITGAAMLSAILLIRERTRTAAENVELRGRVAELDSAVQRSDALLNLRDQRILVWFGDTRKPELVGTLAEAPEDRATFLAFGRWLTPRSAAQIERAIADLREQRQAFDLVIETTKGSLLEIQGRSAANNVAVKFISLAQARREHAELRLEYQQLRRDHDNLLGLLHSIPTPVWLRGPEGRLSWVNKAYADAVEAPDALAATSEGLELFGTGAREQIARDHLSSPIFAGGLSTVIGGDRRVFAVTDYAGREGSAGFAHDISDAEAARTEHQRTLRGHAETLDRLNTAVAIFDASQDLRFYNRAFQKLWELDAGFLDSNPDNTLLLDRLRSEGKLAEQPEWRRWKENLLSAYRSVEPLEDIWHLPDGQTLRVVGNPQADGGVTWVFENLTEKISLESRYNTAVRVQGVTLDNLAEGVAVFGSDGRVRLSNPAFASLWGLPEDLVQAGTHISAIRAACQSLTRFNPWSDLAAAATGFDEERRDGRGQVELNNGNILSYAVVHLPNGQLMTTFFDVTDSVNVERMLKERNEALERTDRLKNDFIQHVSYELRSPLTNIIGFAELLGQETAGPLNQRQRDYVEHIASSSSELETIVDDIIDLATVDAGMMELSVSEVPIERIVHSAAEVVTERMREHGIALEIDLRNAPATFHADENRVRQILINLLNNAANFAPDNSVVKLVCERDAAGLAFSVHDDGPGIPPDVLDGIFRRFEPRANGGRRRGAGLGLSIVKSFVGLHHGSVEFQTDKGCGTTVICRFPMAPEGIRAAAE</sequence>
<dbReference type="InterPro" id="IPR036890">
    <property type="entry name" value="HATPase_C_sf"/>
</dbReference>
<dbReference type="Proteomes" id="UP000601789">
    <property type="component" value="Unassembled WGS sequence"/>
</dbReference>
<dbReference type="SUPFAM" id="SSF55874">
    <property type="entry name" value="ATPase domain of HSP90 chaperone/DNA topoisomerase II/histidine kinase"/>
    <property type="match status" value="1"/>
</dbReference>
<dbReference type="InterPro" id="IPR003594">
    <property type="entry name" value="HATPase_dom"/>
</dbReference>
<evidence type="ECO:0000256" key="8">
    <source>
        <dbReference type="SAM" id="MobiDB-lite"/>
    </source>
</evidence>
<dbReference type="InterPro" id="IPR004358">
    <property type="entry name" value="Sig_transdc_His_kin-like_C"/>
</dbReference>
<evidence type="ECO:0000256" key="1">
    <source>
        <dbReference type="ARBA" id="ARBA00000085"/>
    </source>
</evidence>
<comment type="catalytic activity">
    <reaction evidence="1">
        <text>ATP + protein L-histidine = ADP + protein N-phospho-L-histidine.</text>
        <dbReference type="EC" id="2.7.13.3"/>
    </reaction>
</comment>
<feature type="coiled-coil region" evidence="7">
    <location>
        <begin position="207"/>
        <end position="234"/>
    </location>
</feature>
<keyword evidence="11" id="KW-1185">Reference proteome</keyword>
<keyword evidence="7" id="KW-0175">Coiled coil</keyword>
<dbReference type="PANTHER" id="PTHR43711:SF1">
    <property type="entry name" value="HISTIDINE KINASE 1"/>
    <property type="match status" value="1"/>
</dbReference>
<protein>
    <recommendedName>
        <fullName evidence="2">histidine kinase</fullName>
        <ecNumber evidence="2">2.7.13.3</ecNumber>
    </recommendedName>
</protein>
<evidence type="ECO:0000313" key="11">
    <source>
        <dbReference type="Proteomes" id="UP000601789"/>
    </source>
</evidence>
<dbReference type="Pfam" id="PF12860">
    <property type="entry name" value="PAS_7"/>
    <property type="match status" value="2"/>
</dbReference>
<proteinExistence type="predicted"/>
<comment type="caution">
    <text evidence="10">The sequence shown here is derived from an EMBL/GenBank/DDBJ whole genome shotgun (WGS) entry which is preliminary data.</text>
</comment>
<evidence type="ECO:0000256" key="2">
    <source>
        <dbReference type="ARBA" id="ARBA00012438"/>
    </source>
</evidence>
<keyword evidence="4" id="KW-0808">Transferase</keyword>
<reference evidence="10 11" key="1">
    <citation type="submission" date="2020-10" db="EMBL/GenBank/DDBJ databases">
        <title>Aquamicrobium zhengzhouensis sp. nov., a exopolysaccharide producing bacterium isolated from farmland soil.</title>
        <authorList>
            <person name="Wang X."/>
        </authorList>
    </citation>
    <scope>NUCLEOTIDE SEQUENCE [LARGE SCALE GENOMIC DNA]</scope>
    <source>
        <strain evidence="11">cd-1</strain>
    </source>
</reference>
<dbReference type="RefSeq" id="WP_198478366.1">
    <property type="nucleotide sequence ID" value="NZ_JADGMQ010000024.1"/>
</dbReference>
<dbReference type="PANTHER" id="PTHR43711">
    <property type="entry name" value="TWO-COMPONENT HISTIDINE KINASE"/>
    <property type="match status" value="1"/>
</dbReference>
<evidence type="ECO:0000256" key="7">
    <source>
        <dbReference type="SAM" id="Coils"/>
    </source>
</evidence>
<organism evidence="10 11">
    <name type="scientific">Aquamicrobium zhengzhouense</name>
    <dbReference type="NCBI Taxonomy" id="2781738"/>
    <lineage>
        <taxon>Bacteria</taxon>
        <taxon>Pseudomonadati</taxon>
        <taxon>Pseudomonadota</taxon>
        <taxon>Alphaproteobacteria</taxon>
        <taxon>Hyphomicrobiales</taxon>
        <taxon>Phyllobacteriaceae</taxon>
        <taxon>Aquamicrobium</taxon>
    </lineage>
</organism>
<dbReference type="PRINTS" id="PR00344">
    <property type="entry name" value="BCTRLSENSOR"/>
</dbReference>
<dbReference type="Pfam" id="PF02518">
    <property type="entry name" value="HATPase_c"/>
    <property type="match status" value="1"/>
</dbReference>
<dbReference type="InterPro" id="IPR036097">
    <property type="entry name" value="HisK_dim/P_sf"/>
</dbReference>
<dbReference type="InterPro" id="IPR005467">
    <property type="entry name" value="His_kinase_dom"/>
</dbReference>
<dbReference type="Gene3D" id="3.30.565.10">
    <property type="entry name" value="Histidine kinase-like ATPase, C-terminal domain"/>
    <property type="match status" value="1"/>
</dbReference>
<dbReference type="SUPFAM" id="SSF55785">
    <property type="entry name" value="PYP-like sensor domain (PAS domain)"/>
    <property type="match status" value="1"/>
</dbReference>